<evidence type="ECO:0000256" key="6">
    <source>
        <dbReference type="ARBA" id="ARBA00023136"/>
    </source>
</evidence>
<evidence type="ECO:0000256" key="5">
    <source>
        <dbReference type="ARBA" id="ARBA00022989"/>
    </source>
</evidence>
<evidence type="ECO:0000256" key="1">
    <source>
        <dbReference type="ARBA" id="ARBA00004651"/>
    </source>
</evidence>
<organism evidence="9">
    <name type="scientific">Candidatus Heimdallarchaeum aukensis</name>
    <dbReference type="NCBI Taxonomy" id="2876573"/>
    <lineage>
        <taxon>Archaea</taxon>
        <taxon>Promethearchaeati</taxon>
        <taxon>Candidatus Heimdallarchaeota</taxon>
        <taxon>Candidatus Heimdallarchaeia (ex Rinke et al. 2021) (nom. nud.)</taxon>
        <taxon>Candidatus Heimdallarchaeales</taxon>
        <taxon>Candidatus Heimdallarchaeaceae</taxon>
        <taxon>Candidatus Heimdallarchaeum</taxon>
    </lineage>
</organism>
<keyword evidence="5 7" id="KW-1133">Transmembrane helix</keyword>
<feature type="transmembrane region" description="Helical" evidence="7">
    <location>
        <begin position="21"/>
        <end position="42"/>
    </location>
</feature>
<gene>
    <name evidence="9" type="ORF">K9W45_12515</name>
</gene>
<evidence type="ECO:0000256" key="2">
    <source>
        <dbReference type="ARBA" id="ARBA00022448"/>
    </source>
</evidence>
<dbReference type="PANTHER" id="PTHR43738:SF1">
    <property type="entry name" value="HEMIN TRANSPORT SYSTEM PERMEASE PROTEIN HRTB-RELATED"/>
    <property type="match status" value="1"/>
</dbReference>
<evidence type="ECO:0000256" key="7">
    <source>
        <dbReference type="SAM" id="Phobius"/>
    </source>
</evidence>
<evidence type="ECO:0000259" key="8">
    <source>
        <dbReference type="Pfam" id="PF02687"/>
    </source>
</evidence>
<comment type="subcellular location">
    <subcellularLocation>
        <location evidence="1">Cell membrane</location>
        <topology evidence="1">Multi-pass membrane protein</topology>
    </subcellularLocation>
</comment>
<dbReference type="PANTHER" id="PTHR43738">
    <property type="entry name" value="ABC TRANSPORTER, MEMBRANE PROTEIN"/>
    <property type="match status" value="1"/>
</dbReference>
<accession>A0A9Y1BKE9</accession>
<dbReference type="InterPro" id="IPR003838">
    <property type="entry name" value="ABC3_permease_C"/>
</dbReference>
<reference evidence="9" key="1">
    <citation type="journal article" date="2022" name="Nat. Microbiol.">
        <title>Unique mobile elements and scalable gene flow at the prokaryote-eukaryote boundary revealed by circularized Asgard archaea genomes.</title>
        <authorList>
            <person name="Wu F."/>
            <person name="Speth D.R."/>
            <person name="Philosof A."/>
            <person name="Cremiere A."/>
            <person name="Narayanan A."/>
            <person name="Barco R.A."/>
            <person name="Connon S.A."/>
            <person name="Amend J.P."/>
            <person name="Antoshechkin I.A."/>
            <person name="Orphan V.J."/>
        </authorList>
    </citation>
    <scope>NUCLEOTIDE SEQUENCE</scope>
    <source>
        <strain evidence="9">PM71</strain>
    </source>
</reference>
<feature type="domain" description="ABC3 transporter permease C-terminal" evidence="8">
    <location>
        <begin position="286"/>
        <end position="397"/>
    </location>
</feature>
<dbReference type="Pfam" id="PF02687">
    <property type="entry name" value="FtsX"/>
    <property type="match status" value="1"/>
</dbReference>
<protein>
    <submittedName>
        <fullName evidence="9">ABC transporter permease</fullName>
    </submittedName>
</protein>
<dbReference type="AlphaFoldDB" id="A0A9Y1BKE9"/>
<dbReference type="EMBL" id="CP084166">
    <property type="protein sequence ID" value="UJG40644.1"/>
    <property type="molecule type" value="Genomic_DNA"/>
</dbReference>
<keyword evidence="3" id="KW-1003">Cell membrane</keyword>
<dbReference type="Proteomes" id="UP001201020">
    <property type="component" value="Chromosome"/>
</dbReference>
<keyword evidence="2" id="KW-0813">Transport</keyword>
<feature type="transmembrane region" description="Helical" evidence="7">
    <location>
        <begin position="328"/>
        <end position="354"/>
    </location>
</feature>
<proteinExistence type="predicted"/>
<feature type="transmembrane region" description="Helical" evidence="7">
    <location>
        <begin position="284"/>
        <end position="308"/>
    </location>
</feature>
<keyword evidence="4 7" id="KW-0812">Transmembrane</keyword>
<dbReference type="InterPro" id="IPR051125">
    <property type="entry name" value="ABC-4/HrtB_transporter"/>
</dbReference>
<evidence type="ECO:0000256" key="4">
    <source>
        <dbReference type="ARBA" id="ARBA00022692"/>
    </source>
</evidence>
<evidence type="ECO:0000313" key="9">
    <source>
        <dbReference type="EMBL" id="UJG40644.1"/>
    </source>
</evidence>
<evidence type="ECO:0000256" key="3">
    <source>
        <dbReference type="ARBA" id="ARBA00022475"/>
    </source>
</evidence>
<name>A0A9Y1BKE9_9ARCH</name>
<keyword evidence="6 7" id="KW-0472">Membrane</keyword>
<feature type="transmembrane region" description="Helical" evidence="7">
    <location>
        <begin position="374"/>
        <end position="395"/>
    </location>
</feature>
<dbReference type="GO" id="GO:0005886">
    <property type="term" value="C:plasma membrane"/>
    <property type="evidence" value="ECO:0007669"/>
    <property type="project" value="UniProtKB-SubCell"/>
</dbReference>
<sequence>MAIWRLIKNSIRFAFRAKKRWVTFVIIFALLSAFVTLFVSTFNGYTTEKLMSQKGFYIKAAGTSENTGTVTEQQGINFRNDIIALPQVEKVTLFRYFDLGDSIRIFSVEPDSRWMFLEAKPSKIVDGKYITKNNEALVSLDASITADIGNLSASLTATLHRGEVLSFKKDNNELDIAIVGEIEDTINAPGKFKLFVSDTTFDQIQEYYSDNSPVFCYSIAILVKGDLFKPFNHDIKNNIEALSPQTSIIWINPDDPVETSQYGVWGEPIVPDARASEKQRLTDFLYFFVGILGGMVLVLLYNALIVWFRKREIAVLRAMGYKKREIRINLLGESLTISLLGFIIGLSAMLIYFWTQGFTFTNQVITPLTLLMSFGIVVGLSIPGLLIASVSFTRVNPILLFKAR</sequence>